<dbReference type="CDD" id="cd06261">
    <property type="entry name" value="TM_PBP2"/>
    <property type="match status" value="1"/>
</dbReference>
<dbReference type="GO" id="GO:0042918">
    <property type="term" value="P:alkanesulfonate transmembrane transport"/>
    <property type="evidence" value="ECO:0007669"/>
    <property type="project" value="UniProtKB-ARBA"/>
</dbReference>
<dbReference type="RefSeq" id="WP_090171111.1">
    <property type="nucleotide sequence ID" value="NZ_FMXR01000004.1"/>
</dbReference>
<evidence type="ECO:0000256" key="6">
    <source>
        <dbReference type="ARBA" id="ARBA00023136"/>
    </source>
</evidence>
<dbReference type="STRING" id="1732.SAMN02910417_00184"/>
<feature type="transmembrane region" description="Helical" evidence="7">
    <location>
        <begin position="100"/>
        <end position="119"/>
    </location>
</feature>
<feature type="domain" description="ABC transmembrane type-1" evidence="8">
    <location>
        <begin position="59"/>
        <end position="239"/>
    </location>
</feature>
<keyword evidence="5 7" id="KW-1133">Transmembrane helix</keyword>
<dbReference type="Pfam" id="PF00528">
    <property type="entry name" value="BPD_transp_1"/>
    <property type="match status" value="1"/>
</dbReference>
<dbReference type="FunFam" id="1.10.3720.10:FF:000003">
    <property type="entry name" value="Aliphatic sulfonate ABC transporter permease"/>
    <property type="match status" value="1"/>
</dbReference>
<dbReference type="PANTHER" id="PTHR30151">
    <property type="entry name" value="ALKANE SULFONATE ABC TRANSPORTER-RELATED, MEMBRANE SUBUNIT"/>
    <property type="match status" value="1"/>
</dbReference>
<evidence type="ECO:0000313" key="9">
    <source>
        <dbReference type="EMBL" id="SDB02606.1"/>
    </source>
</evidence>
<evidence type="ECO:0000256" key="5">
    <source>
        <dbReference type="ARBA" id="ARBA00022989"/>
    </source>
</evidence>
<feature type="transmembrane region" description="Helical" evidence="7">
    <location>
        <begin position="215"/>
        <end position="235"/>
    </location>
</feature>
<evidence type="ECO:0000259" key="8">
    <source>
        <dbReference type="PROSITE" id="PS50928"/>
    </source>
</evidence>
<evidence type="ECO:0000256" key="3">
    <source>
        <dbReference type="ARBA" id="ARBA00022475"/>
    </source>
</evidence>
<protein>
    <submittedName>
        <fullName evidence="9">Sulfonate transport system permease protein</fullName>
    </submittedName>
</protein>
<sequence>MQKKFFYGVEYVALLLAIIVFWQLMNVSGRLNPVVLPAPAKVLGTFESLVKQGTLLSNLLISIVRVLKGYFLAMGLGLILGIFIGLFEHVRRITDLLVQIIKPIPPIAWIPLVILWFGIGESGKIFLIFLGGFFTMLVNVVDGIRQADVKLLEVSEVAETPFAKHVVKVIIPGAAPNIFTGFRVGLSSCWMCVVAAELVSSNTGLGYMIMNARQFGQTDVVIVGMLIIGLIGKLMDSLLKLIESRVIKWV</sequence>
<dbReference type="OrthoDB" id="9804353at2"/>
<dbReference type="GO" id="GO:0005886">
    <property type="term" value="C:plasma membrane"/>
    <property type="evidence" value="ECO:0007669"/>
    <property type="project" value="UniProtKB-SubCell"/>
</dbReference>
<dbReference type="InterPro" id="IPR035906">
    <property type="entry name" value="MetI-like_sf"/>
</dbReference>
<dbReference type="SUPFAM" id="SSF161098">
    <property type="entry name" value="MetI-like"/>
    <property type="match status" value="1"/>
</dbReference>
<feature type="transmembrane region" description="Helical" evidence="7">
    <location>
        <begin position="189"/>
        <end position="209"/>
    </location>
</feature>
<gene>
    <name evidence="9" type="ORF">SAMN02910417_00184</name>
</gene>
<comment type="similarity">
    <text evidence="7">Belongs to the binding-protein-dependent transport system permease family.</text>
</comment>
<dbReference type="InterPro" id="IPR000515">
    <property type="entry name" value="MetI-like"/>
</dbReference>
<dbReference type="PROSITE" id="PS50928">
    <property type="entry name" value="ABC_TM1"/>
    <property type="match status" value="1"/>
</dbReference>
<dbReference type="EMBL" id="FMXR01000004">
    <property type="protein sequence ID" value="SDB02606.1"/>
    <property type="molecule type" value="Genomic_DNA"/>
</dbReference>
<reference evidence="9 10" key="1">
    <citation type="submission" date="2016-10" db="EMBL/GenBank/DDBJ databases">
        <authorList>
            <person name="de Groot N.N."/>
        </authorList>
    </citation>
    <scope>NUCLEOTIDE SEQUENCE [LARGE SCALE GENOMIC DNA]</scope>
    <source>
        <strain evidence="9 10">DSM 3217</strain>
    </source>
</reference>
<keyword evidence="3" id="KW-1003">Cell membrane</keyword>
<keyword evidence="2 7" id="KW-0813">Transport</keyword>
<dbReference type="AlphaFoldDB" id="A0A1G6A313"/>
<evidence type="ECO:0000313" key="10">
    <source>
        <dbReference type="Proteomes" id="UP000199228"/>
    </source>
</evidence>
<accession>A0A1G6A313</accession>
<organism evidence="9 10">
    <name type="scientific">Eubacterium oxidoreducens</name>
    <dbReference type="NCBI Taxonomy" id="1732"/>
    <lineage>
        <taxon>Bacteria</taxon>
        <taxon>Bacillati</taxon>
        <taxon>Bacillota</taxon>
        <taxon>Clostridia</taxon>
        <taxon>Eubacteriales</taxon>
        <taxon>Eubacteriaceae</taxon>
        <taxon>Eubacterium</taxon>
    </lineage>
</organism>
<proteinExistence type="inferred from homology"/>
<keyword evidence="10" id="KW-1185">Reference proteome</keyword>
<feature type="transmembrane region" description="Helical" evidence="7">
    <location>
        <begin position="5"/>
        <end position="25"/>
    </location>
</feature>
<comment type="subcellular location">
    <subcellularLocation>
        <location evidence="1 7">Cell membrane</location>
        <topology evidence="1 7">Multi-pass membrane protein</topology>
    </subcellularLocation>
</comment>
<dbReference type="Gene3D" id="1.10.3720.10">
    <property type="entry name" value="MetI-like"/>
    <property type="match status" value="1"/>
</dbReference>
<name>A0A1G6A313_EUBOX</name>
<keyword evidence="6 7" id="KW-0472">Membrane</keyword>
<evidence type="ECO:0000256" key="4">
    <source>
        <dbReference type="ARBA" id="ARBA00022692"/>
    </source>
</evidence>
<feature type="transmembrane region" description="Helical" evidence="7">
    <location>
        <begin position="69"/>
        <end position="88"/>
    </location>
</feature>
<dbReference type="PANTHER" id="PTHR30151:SF38">
    <property type="entry name" value="ALIPHATIC SULFONATES TRANSPORT PERMEASE PROTEIN SSUC-RELATED"/>
    <property type="match status" value="1"/>
</dbReference>
<keyword evidence="4 7" id="KW-0812">Transmembrane</keyword>
<evidence type="ECO:0000256" key="1">
    <source>
        <dbReference type="ARBA" id="ARBA00004651"/>
    </source>
</evidence>
<evidence type="ECO:0000256" key="2">
    <source>
        <dbReference type="ARBA" id="ARBA00022448"/>
    </source>
</evidence>
<feature type="transmembrane region" description="Helical" evidence="7">
    <location>
        <begin position="125"/>
        <end position="144"/>
    </location>
</feature>
<dbReference type="Proteomes" id="UP000199228">
    <property type="component" value="Unassembled WGS sequence"/>
</dbReference>
<evidence type="ECO:0000256" key="7">
    <source>
        <dbReference type="RuleBase" id="RU363032"/>
    </source>
</evidence>